<evidence type="ECO:0000259" key="1">
    <source>
        <dbReference type="Pfam" id="PF06985"/>
    </source>
</evidence>
<dbReference type="InterPro" id="IPR010730">
    <property type="entry name" value="HET"/>
</dbReference>
<feature type="domain" description="Heterokaryon incompatibility" evidence="1">
    <location>
        <begin position="22"/>
        <end position="107"/>
    </location>
</feature>
<dbReference type="Pfam" id="PF26640">
    <property type="entry name" value="DUF8212"/>
    <property type="match status" value="1"/>
</dbReference>
<organism evidence="3 4">
    <name type="scientific">Xylaria arbuscula</name>
    <dbReference type="NCBI Taxonomy" id="114810"/>
    <lineage>
        <taxon>Eukaryota</taxon>
        <taxon>Fungi</taxon>
        <taxon>Dikarya</taxon>
        <taxon>Ascomycota</taxon>
        <taxon>Pezizomycotina</taxon>
        <taxon>Sordariomycetes</taxon>
        <taxon>Xylariomycetidae</taxon>
        <taxon>Xylariales</taxon>
        <taxon>Xylariaceae</taxon>
        <taxon>Xylaria</taxon>
    </lineage>
</organism>
<dbReference type="EMBL" id="JANPWZ010000233">
    <property type="protein sequence ID" value="KAJ3578295.1"/>
    <property type="molecule type" value="Genomic_DNA"/>
</dbReference>
<accession>A0A9W8NJX4</accession>
<gene>
    <name evidence="3" type="ORF">NPX13_g2264</name>
</gene>
<dbReference type="Proteomes" id="UP001148614">
    <property type="component" value="Unassembled WGS sequence"/>
</dbReference>
<feature type="domain" description="DUF8212" evidence="2">
    <location>
        <begin position="224"/>
        <end position="247"/>
    </location>
</feature>
<evidence type="ECO:0000313" key="3">
    <source>
        <dbReference type="EMBL" id="KAJ3578295.1"/>
    </source>
</evidence>
<dbReference type="VEuPathDB" id="FungiDB:F4678DRAFT_436569"/>
<comment type="caution">
    <text evidence="3">The sequence shown here is derived from an EMBL/GenBank/DDBJ whole genome shotgun (WGS) entry which is preliminary data.</text>
</comment>
<dbReference type="InterPro" id="IPR058525">
    <property type="entry name" value="DUF8212"/>
</dbReference>
<dbReference type="PANTHER" id="PTHR10622:SF12">
    <property type="entry name" value="HET DOMAIN-CONTAINING PROTEIN"/>
    <property type="match status" value="1"/>
</dbReference>
<evidence type="ECO:0008006" key="5">
    <source>
        <dbReference type="Google" id="ProtNLM"/>
    </source>
</evidence>
<protein>
    <recommendedName>
        <fullName evidence="5">Heterokaryon incompatibility domain-containing protein</fullName>
    </recommendedName>
</protein>
<name>A0A9W8NJX4_9PEZI</name>
<dbReference type="PANTHER" id="PTHR10622">
    <property type="entry name" value="HET DOMAIN-CONTAINING PROTEIN"/>
    <property type="match status" value="1"/>
</dbReference>
<evidence type="ECO:0000259" key="2">
    <source>
        <dbReference type="Pfam" id="PF26640"/>
    </source>
</evidence>
<dbReference type="Pfam" id="PF06985">
    <property type="entry name" value="HET"/>
    <property type="match status" value="1"/>
</dbReference>
<sequence>MWLIDTTTMKLDQVVDLNGNPYAILSHTWEEEEVTFQEFQDLETAQQKKGFAKIRETCRLAASRGLQYAWVDTCCIDKSSSAEVSESINSMFRWYEKSSECIVFLSDLPSSPDPDADFRRQFPECRWLTRGFTLQELIAPKCILFYDSEWGFRGTKQRWTSLISETTRIDQDVLKDSEHLSSLPVGRRMSWASKRETTKEEDKAYCLLGIFDINMPLIYGEGPKAFTRLQEEIAKQTCDLTLFAWRQEDPDPLYRGILAKSPSEFSHCGSLKHKVPDTDLTNEYTFTNKGLRIDTNLCISLGRTKDFIWNLGCVDSSLELRREHRGFLGVVVMKTTIGYVRVTPNLPLFEGGPEQYGPTISGTIYMRGHLNKQQYELVNRRFQDAILIILPDTLRIAAAAPEALWDQNRSMFLVHNHLVGINGYVRLELFEKFNNCALTSFIVGFSTMGPGAICAVWPQTNPVFPHIHEYMNSEKLAHFIAEDYFRWKFIHPETNTATSETVVQIGSLAKSMIYIRVRIQRQLSDPHRTYHLHVEVSRRSMLV</sequence>
<proteinExistence type="predicted"/>
<keyword evidence="4" id="KW-1185">Reference proteome</keyword>
<evidence type="ECO:0000313" key="4">
    <source>
        <dbReference type="Proteomes" id="UP001148614"/>
    </source>
</evidence>
<reference evidence="3" key="1">
    <citation type="submission" date="2022-07" db="EMBL/GenBank/DDBJ databases">
        <title>Genome Sequence of Xylaria arbuscula.</title>
        <authorList>
            <person name="Buettner E."/>
        </authorList>
    </citation>
    <scope>NUCLEOTIDE SEQUENCE</scope>
    <source>
        <strain evidence="3">VT107</strain>
    </source>
</reference>
<dbReference type="AlphaFoldDB" id="A0A9W8NJX4"/>